<dbReference type="OMA" id="LMAITRE"/>
<feature type="domain" description="KIB1-4 beta-propeller" evidence="1">
    <location>
        <begin position="90"/>
        <end position="328"/>
    </location>
</feature>
<dbReference type="STRING" id="49451.A0A1J6KSL7"/>
<dbReference type="SUPFAM" id="SSF81383">
    <property type="entry name" value="F-box domain"/>
    <property type="match status" value="1"/>
</dbReference>
<organism evidence="2 3">
    <name type="scientific">Nicotiana attenuata</name>
    <name type="common">Coyote tobacco</name>
    <dbReference type="NCBI Taxonomy" id="49451"/>
    <lineage>
        <taxon>Eukaryota</taxon>
        <taxon>Viridiplantae</taxon>
        <taxon>Streptophyta</taxon>
        <taxon>Embryophyta</taxon>
        <taxon>Tracheophyta</taxon>
        <taxon>Spermatophyta</taxon>
        <taxon>Magnoliopsida</taxon>
        <taxon>eudicotyledons</taxon>
        <taxon>Gunneridae</taxon>
        <taxon>Pentapetalae</taxon>
        <taxon>asterids</taxon>
        <taxon>lamiids</taxon>
        <taxon>Solanales</taxon>
        <taxon>Solanaceae</taxon>
        <taxon>Nicotianoideae</taxon>
        <taxon>Nicotianeae</taxon>
        <taxon>Nicotiana</taxon>
    </lineage>
</organism>
<evidence type="ECO:0000313" key="3">
    <source>
        <dbReference type="Proteomes" id="UP000187609"/>
    </source>
</evidence>
<sequence length="438" mass="49988">MGSGTVIPWCNLPKELFERIGKFLETHIDVLRFRAVCTTWRSSLPPFKNSPPLPLEIPFPFIESHPYKSKPGFYLVETRVYLFQPLDGASVDASSCRGWLVKVTQKLDGKLRLLNPRLDPPRPSPSFRDEDMPKAYVKKIVLHTNCVGSKTNSFCLMAITREDHLCYLKSGDEMWTKLKDASFKIVDIIVYKGNFYAVDRYGETIMFDSSFNETKVASKLCDGGRKKRLVESCGQLFLVGMVLDVDKKSEGIGPFPFNPKEDPSSFNPLEIKVYRLDEEQHEWIEVHTLDDRIFFAGDDCCFSVSSRDFGEDYRGNCIYYANGYISLDILREYVDRNKDDDSDDEGGCDCCRLFIRDEYAPFYGGHDNNGSKSGVLSEELIQRYKGLHRHNTGVFTIEDGKLGSLYSCLEYADIFWPPPSWLKRKDQAPSNAPEVAES</sequence>
<evidence type="ECO:0000313" key="2">
    <source>
        <dbReference type="EMBL" id="OIT27768.1"/>
    </source>
</evidence>
<evidence type="ECO:0000259" key="1">
    <source>
        <dbReference type="Pfam" id="PF03478"/>
    </source>
</evidence>
<keyword evidence="3" id="KW-1185">Reference proteome</keyword>
<dbReference type="Pfam" id="PF03478">
    <property type="entry name" value="Beta-prop_KIB1-4"/>
    <property type="match status" value="1"/>
</dbReference>
<reference evidence="2" key="1">
    <citation type="submission" date="2016-11" db="EMBL/GenBank/DDBJ databases">
        <title>The genome of Nicotiana attenuata.</title>
        <authorList>
            <person name="Xu S."/>
            <person name="Brockmoeller T."/>
            <person name="Gaquerel E."/>
            <person name="Navarro A."/>
            <person name="Kuhl H."/>
            <person name="Gase K."/>
            <person name="Ling Z."/>
            <person name="Zhou W."/>
            <person name="Kreitzer C."/>
            <person name="Stanke M."/>
            <person name="Tang H."/>
            <person name="Lyons E."/>
            <person name="Pandey P."/>
            <person name="Pandey S.P."/>
            <person name="Timmermann B."/>
            <person name="Baldwin I.T."/>
        </authorList>
    </citation>
    <scope>NUCLEOTIDE SEQUENCE [LARGE SCALE GENOMIC DNA]</scope>
    <source>
        <strain evidence="2">UT</strain>
    </source>
</reference>
<comment type="caution">
    <text evidence="2">The sequence shown here is derived from an EMBL/GenBank/DDBJ whole genome shotgun (WGS) entry which is preliminary data.</text>
</comment>
<dbReference type="PANTHER" id="PTHR47123">
    <property type="entry name" value="F-BOX PROTEIN SKIP23"/>
    <property type="match status" value="1"/>
</dbReference>
<dbReference type="AlphaFoldDB" id="A0A1J6KSL7"/>
<gene>
    <name evidence="2" type="primary">SKIP23_5</name>
    <name evidence="2" type="ORF">A4A49_30643</name>
</gene>
<name>A0A1J6KSL7_NICAT</name>
<dbReference type="InterPro" id="IPR036047">
    <property type="entry name" value="F-box-like_dom_sf"/>
</dbReference>
<dbReference type="InterPro" id="IPR051304">
    <property type="entry name" value="SCF_F-box_domain"/>
</dbReference>
<proteinExistence type="predicted"/>
<dbReference type="EMBL" id="MJEQ01002288">
    <property type="protein sequence ID" value="OIT27768.1"/>
    <property type="molecule type" value="Genomic_DNA"/>
</dbReference>
<dbReference type="Proteomes" id="UP000187609">
    <property type="component" value="Unassembled WGS sequence"/>
</dbReference>
<protein>
    <submittedName>
        <fullName evidence="2">F-box protein skip23</fullName>
    </submittedName>
</protein>
<dbReference type="PANTHER" id="PTHR47123:SF12">
    <property type="entry name" value="F-BOX DOMAIN-CONTAINING PROTEIN"/>
    <property type="match status" value="1"/>
</dbReference>
<dbReference type="InterPro" id="IPR005174">
    <property type="entry name" value="KIB1-4_b-propeller"/>
</dbReference>
<dbReference type="Gramene" id="OIT27768">
    <property type="protein sequence ID" value="OIT27768"/>
    <property type="gene ID" value="A4A49_30643"/>
</dbReference>
<accession>A0A1J6KSL7</accession>